<dbReference type="RefSeq" id="WP_119517964.1">
    <property type="nucleotide sequence ID" value="NZ_QXUI01000034.1"/>
</dbReference>
<organism evidence="1 2">
    <name type="scientific">Staphylococcus xylosus</name>
    <dbReference type="NCBI Taxonomy" id="1288"/>
    <lineage>
        <taxon>Bacteria</taxon>
        <taxon>Bacillati</taxon>
        <taxon>Bacillota</taxon>
        <taxon>Bacilli</taxon>
        <taxon>Bacillales</taxon>
        <taxon>Staphylococcaceae</taxon>
        <taxon>Staphylococcus</taxon>
    </lineage>
</organism>
<gene>
    <name evidence="1" type="ORF">BU104_14450</name>
</gene>
<dbReference type="AlphaFoldDB" id="A0AAQ0RWM4"/>
<protein>
    <submittedName>
        <fullName evidence="1">Uncharacterized protein</fullName>
    </submittedName>
</protein>
<accession>A0AAQ0RWM4</accession>
<evidence type="ECO:0000313" key="2">
    <source>
        <dbReference type="Proteomes" id="UP000285579"/>
    </source>
</evidence>
<name>A0AAQ0RWM4_STAXY</name>
<proteinExistence type="predicted"/>
<dbReference type="EMBL" id="QXUI01000034">
    <property type="protein sequence ID" value="RIM90424.1"/>
    <property type="molecule type" value="Genomic_DNA"/>
</dbReference>
<evidence type="ECO:0000313" key="1">
    <source>
        <dbReference type="EMBL" id="RIM90424.1"/>
    </source>
</evidence>
<reference evidence="1 2" key="1">
    <citation type="journal article" date="2016" name="Front. Microbiol.">
        <title>Comprehensive Phylogenetic Analysis of Bovine Non-aureus Staphylococci Species Based on Whole-Genome Sequencing.</title>
        <authorList>
            <person name="Naushad S."/>
            <person name="Barkema H.W."/>
            <person name="Luby C."/>
            <person name="Condas L.A."/>
            <person name="Nobrega D.B."/>
            <person name="Carson D.A."/>
            <person name="De Buck J."/>
        </authorList>
    </citation>
    <scope>NUCLEOTIDE SEQUENCE [LARGE SCALE GENOMIC DNA]</scope>
    <source>
        <strain evidence="1 2">SNUC 1349</strain>
    </source>
</reference>
<dbReference type="Proteomes" id="UP000285579">
    <property type="component" value="Unassembled WGS sequence"/>
</dbReference>
<sequence>MSIYYDYDNTGIQYDWIEINQDNKTIRYGNSGIEIPDTHNLECIHVNGLDRLIITDIHQYKDITS</sequence>
<comment type="caution">
    <text evidence="1">The sequence shown here is derived from an EMBL/GenBank/DDBJ whole genome shotgun (WGS) entry which is preliminary data.</text>
</comment>